<dbReference type="GO" id="GO:0043709">
    <property type="term" value="P:cell adhesion involved in single-species biofilm formation"/>
    <property type="evidence" value="ECO:0007669"/>
    <property type="project" value="TreeGrafter"/>
</dbReference>
<dbReference type="InterPro" id="IPR050469">
    <property type="entry name" value="Diguanylate_Cyclase"/>
</dbReference>
<feature type="domain" description="GGDEF" evidence="2">
    <location>
        <begin position="424"/>
        <end position="556"/>
    </location>
</feature>
<dbReference type="SMART" id="SM00267">
    <property type="entry name" value="GGDEF"/>
    <property type="match status" value="1"/>
</dbReference>
<name>A0A919JBI3_9ACTN</name>
<dbReference type="InterPro" id="IPR000160">
    <property type="entry name" value="GGDEF_dom"/>
</dbReference>
<evidence type="ECO:0000256" key="1">
    <source>
        <dbReference type="SAM" id="Coils"/>
    </source>
</evidence>
<accession>A0A919JBI3</accession>
<dbReference type="PANTHER" id="PTHR45138:SF9">
    <property type="entry name" value="DIGUANYLATE CYCLASE DGCM-RELATED"/>
    <property type="match status" value="1"/>
</dbReference>
<organism evidence="3 4">
    <name type="scientific">Actinoplanes nipponensis</name>
    <dbReference type="NCBI Taxonomy" id="135950"/>
    <lineage>
        <taxon>Bacteria</taxon>
        <taxon>Bacillati</taxon>
        <taxon>Actinomycetota</taxon>
        <taxon>Actinomycetes</taxon>
        <taxon>Micromonosporales</taxon>
        <taxon>Micromonosporaceae</taxon>
        <taxon>Actinoplanes</taxon>
    </lineage>
</organism>
<dbReference type="NCBIfam" id="TIGR00254">
    <property type="entry name" value="GGDEF"/>
    <property type="match status" value="1"/>
</dbReference>
<evidence type="ECO:0000259" key="2">
    <source>
        <dbReference type="PROSITE" id="PS50887"/>
    </source>
</evidence>
<dbReference type="InterPro" id="IPR011990">
    <property type="entry name" value="TPR-like_helical_dom_sf"/>
</dbReference>
<proteinExistence type="predicted"/>
<protein>
    <recommendedName>
        <fullName evidence="2">GGDEF domain-containing protein</fullName>
    </recommendedName>
</protein>
<dbReference type="GO" id="GO:0005886">
    <property type="term" value="C:plasma membrane"/>
    <property type="evidence" value="ECO:0007669"/>
    <property type="project" value="TreeGrafter"/>
</dbReference>
<dbReference type="InterPro" id="IPR029787">
    <property type="entry name" value="Nucleotide_cyclase"/>
</dbReference>
<keyword evidence="4" id="KW-1185">Reference proteome</keyword>
<keyword evidence="1" id="KW-0175">Coiled coil</keyword>
<dbReference type="GO" id="GO:1902201">
    <property type="term" value="P:negative regulation of bacterial-type flagellum-dependent cell motility"/>
    <property type="evidence" value="ECO:0007669"/>
    <property type="project" value="TreeGrafter"/>
</dbReference>
<dbReference type="InterPro" id="IPR019734">
    <property type="entry name" value="TPR_rpt"/>
</dbReference>
<dbReference type="SUPFAM" id="SSF48452">
    <property type="entry name" value="TPR-like"/>
    <property type="match status" value="2"/>
</dbReference>
<comment type="caution">
    <text evidence="3">The sequence shown here is derived from an EMBL/GenBank/DDBJ whole genome shotgun (WGS) entry which is preliminary data.</text>
</comment>
<dbReference type="Gene3D" id="3.30.70.270">
    <property type="match status" value="1"/>
</dbReference>
<dbReference type="PANTHER" id="PTHR45138">
    <property type="entry name" value="REGULATORY COMPONENTS OF SENSORY TRANSDUCTION SYSTEM"/>
    <property type="match status" value="1"/>
</dbReference>
<dbReference type="AlphaFoldDB" id="A0A919JBI3"/>
<evidence type="ECO:0000313" key="3">
    <source>
        <dbReference type="EMBL" id="GIE47653.1"/>
    </source>
</evidence>
<dbReference type="CDD" id="cd01949">
    <property type="entry name" value="GGDEF"/>
    <property type="match status" value="1"/>
</dbReference>
<dbReference type="GO" id="GO:0052621">
    <property type="term" value="F:diguanylate cyclase activity"/>
    <property type="evidence" value="ECO:0007669"/>
    <property type="project" value="TreeGrafter"/>
</dbReference>
<dbReference type="SUPFAM" id="SSF55073">
    <property type="entry name" value="Nucleotide cyclase"/>
    <property type="match status" value="1"/>
</dbReference>
<evidence type="ECO:0000313" key="4">
    <source>
        <dbReference type="Proteomes" id="UP000647172"/>
    </source>
</evidence>
<dbReference type="Pfam" id="PF00990">
    <property type="entry name" value="GGDEF"/>
    <property type="match status" value="1"/>
</dbReference>
<dbReference type="InterPro" id="IPR043128">
    <property type="entry name" value="Rev_trsase/Diguanyl_cyclase"/>
</dbReference>
<reference evidence="3" key="1">
    <citation type="submission" date="2021-01" db="EMBL/GenBank/DDBJ databases">
        <title>Whole genome shotgun sequence of Actinoplanes nipponensis NBRC 14063.</title>
        <authorList>
            <person name="Komaki H."/>
            <person name="Tamura T."/>
        </authorList>
    </citation>
    <scope>NUCLEOTIDE SEQUENCE</scope>
    <source>
        <strain evidence="3">NBRC 14063</strain>
    </source>
</reference>
<dbReference type="FunFam" id="3.30.70.270:FF:000001">
    <property type="entry name" value="Diguanylate cyclase domain protein"/>
    <property type="match status" value="1"/>
</dbReference>
<gene>
    <name evidence="3" type="ORF">Ani05nite_11870</name>
</gene>
<dbReference type="Proteomes" id="UP000647172">
    <property type="component" value="Unassembled WGS sequence"/>
</dbReference>
<dbReference type="RefSeq" id="WP_203765830.1">
    <property type="nucleotide sequence ID" value="NZ_BOMQ01000016.1"/>
</dbReference>
<sequence>MTGTSLAGRRPADPAVVQVGVLLELAEEYRLAGDYRAGSGVARQAAELARAAGDATGQARGLRSLANQLLRLGEQEDAVTACREAVAVLEAAGDDAGVCEVLTLQALPLNELGMHEEALDALARARDIAQRLGDRDLLYWVHNRTGVVHGSMGDRGLSTTYLMRALTMADGMDAEARFCILNNVGDNAVHEVSRLRAEGDADGAEETLRRALGHVDEALGLARAAGNPFRESICLDNYGMLLALAGDFTAAARMIENSGAIAGIHGYRSLESAALQHQAHVRLMRGQPAAAIEGLLDALDRAREAGEKPMAMEILRELSEAYEQVGDFAAALGHYRAYHALEREAHNHVAAARARMAVHHFELDNARLETDNARLEAELHRVRSAELEAANLSWQRQASEDALTGLPNRRSVELRLPELVASAGPLCVAIADVDLFKGVNDRFGHFAGDEVLRQIAALLRDHVPEGDLVARFGGEEFLIAFGGLDLPDARARCELLRAQVAGYPWELLHPGLAVTISLGVAVVPGGGDLGAAMALADQRLYEAKHRGRNRVEAGPPPTA</sequence>
<feature type="coiled-coil region" evidence="1">
    <location>
        <begin position="358"/>
        <end position="385"/>
    </location>
</feature>
<dbReference type="PROSITE" id="PS50887">
    <property type="entry name" value="GGDEF"/>
    <property type="match status" value="1"/>
</dbReference>
<dbReference type="SMART" id="SM00028">
    <property type="entry name" value="TPR"/>
    <property type="match status" value="6"/>
</dbReference>
<dbReference type="EMBL" id="BOMQ01000016">
    <property type="protein sequence ID" value="GIE47653.1"/>
    <property type="molecule type" value="Genomic_DNA"/>
</dbReference>
<dbReference type="Gene3D" id="1.25.40.10">
    <property type="entry name" value="Tetratricopeptide repeat domain"/>
    <property type="match status" value="2"/>
</dbReference>